<evidence type="ECO:0000313" key="2">
    <source>
        <dbReference type="EMBL" id="TYC47086.1"/>
    </source>
</evidence>
<evidence type="ECO:0000313" key="3">
    <source>
        <dbReference type="Proteomes" id="UP000442244"/>
    </source>
</evidence>
<feature type="transmembrane region" description="Helical" evidence="1">
    <location>
        <begin position="210"/>
        <end position="229"/>
    </location>
</feature>
<evidence type="ECO:0008006" key="4">
    <source>
        <dbReference type="Google" id="ProtNLM"/>
    </source>
</evidence>
<keyword evidence="1" id="KW-1133">Transmembrane helix</keyword>
<gene>
    <name evidence="2" type="ORF">ESZ47_02840</name>
</gene>
<dbReference type="AlphaFoldDB" id="A0A6P2CMH6"/>
<keyword evidence="3" id="KW-1185">Reference proteome</keyword>
<keyword evidence="1" id="KW-0472">Membrane</keyword>
<dbReference type="NCBIfam" id="TIGR04145">
    <property type="entry name" value="Firmicu_CTERM"/>
    <property type="match status" value="1"/>
</dbReference>
<accession>A0A6P2CMH6</accession>
<evidence type="ECO:0000256" key="1">
    <source>
        <dbReference type="SAM" id="Phobius"/>
    </source>
</evidence>
<dbReference type="InterPro" id="IPR026409">
    <property type="entry name" value="Firmicu_CTERM"/>
</dbReference>
<dbReference type="EMBL" id="SDGY01000001">
    <property type="protein sequence ID" value="TYC47086.1"/>
    <property type="molecule type" value="Genomic_DNA"/>
</dbReference>
<sequence>MQVNKIVHFMLITIITLVGIFLFTNKVNAETTNNYNIAIDGSFDDWVDKPKTDIFFDYNNGNVTKQGSFLSDGQYLYIYIDMDPYNKGHNYRFQGSGWNIQVGNNITSLSFTVDGGIWSLQAGQKAAIKSVWSWSNQNPDQIFINQEITGATGFVASEKSSNGWAYHDRAEIKIPLNGFLKNPDIVQSMTIYDTDNMGQQKITIAGADTGSSMIVLSGFFLAIAVLLIGKLKKSKKERSLT</sequence>
<dbReference type="OrthoDB" id="2067260at2"/>
<proteinExistence type="predicted"/>
<organism evidence="2 3">
    <name type="scientific">Leuconostoc litchii</name>
    <dbReference type="NCBI Taxonomy" id="1981069"/>
    <lineage>
        <taxon>Bacteria</taxon>
        <taxon>Bacillati</taxon>
        <taxon>Bacillota</taxon>
        <taxon>Bacilli</taxon>
        <taxon>Lactobacillales</taxon>
        <taxon>Lactobacillaceae</taxon>
        <taxon>Leuconostoc</taxon>
    </lineage>
</organism>
<name>A0A6P2CMH6_9LACO</name>
<keyword evidence="1" id="KW-0812">Transmembrane</keyword>
<dbReference type="Proteomes" id="UP000442244">
    <property type="component" value="Unassembled WGS sequence"/>
</dbReference>
<dbReference type="RefSeq" id="WP_148604550.1">
    <property type="nucleotide sequence ID" value="NZ_SDGY01000001.1"/>
</dbReference>
<reference evidence="2 3" key="1">
    <citation type="submission" date="2019-01" db="EMBL/GenBank/DDBJ databases">
        <title>Leuconostoc litchii sp. nov., a novel lactic acid bacterium isolated from lychee.</title>
        <authorList>
            <person name="Wang L.-T."/>
        </authorList>
    </citation>
    <scope>NUCLEOTIDE SEQUENCE [LARGE SCALE GENOMIC DNA]</scope>
    <source>
        <strain evidence="2 3">MB7</strain>
    </source>
</reference>
<protein>
    <recommendedName>
        <fullName evidence="4">Firmicu-CTERM sorting domain-containing protein</fullName>
    </recommendedName>
</protein>
<comment type="caution">
    <text evidence="2">The sequence shown here is derived from an EMBL/GenBank/DDBJ whole genome shotgun (WGS) entry which is preliminary data.</text>
</comment>